<organism evidence="2 3">
    <name type="scientific">Armillaria solidipes</name>
    <dbReference type="NCBI Taxonomy" id="1076256"/>
    <lineage>
        <taxon>Eukaryota</taxon>
        <taxon>Fungi</taxon>
        <taxon>Dikarya</taxon>
        <taxon>Basidiomycota</taxon>
        <taxon>Agaricomycotina</taxon>
        <taxon>Agaricomycetes</taxon>
        <taxon>Agaricomycetidae</taxon>
        <taxon>Agaricales</taxon>
        <taxon>Marasmiineae</taxon>
        <taxon>Physalacriaceae</taxon>
        <taxon>Armillaria</taxon>
    </lineage>
</organism>
<dbReference type="PANTHER" id="PTHR33104:SF2">
    <property type="entry name" value="CXC3 LIKE CYSTEINE CLUSTER DOMAIN-CONTAINING PROTEIN"/>
    <property type="match status" value="1"/>
</dbReference>
<sequence>MVSTLKLMLRFTPSPLYHPWSFLSLDRSSRNPNGQAGQRRMHPLVLPHLSSNPLKYWAGEKGREGYRQEYLEELVRRKGRGGHPPSNCPTCKNGMPVYRCLECSASRLECRGCCVRRHGEMPLHVVRRWTGTFFVKTSLKEMGLRVQLGHEDGTRCMNPERGHIDFTVMHVNGLREVAVDFCNCWETVPHRQQMMRYGWFPATVLQPRSAATFDALDLFMACTLTGKMTAFDFYKALTYLTDGLGLNIPKNRYKPLLRMVREYRHLLLLLRAGKGNECNGANNVAPGELAMECPAYPDPHVNLPADWRDTPALLQYLYRKLVAIDANFRLRNLLRSDDITDPGLHTGLAYFVATEKYKTHVAKYATQQDISSCSGFKTLSHAETKNSTGLRATGVVMCICGRHEMVGKLSVGDLQKGERYCNTDYITCSALAGCELTSIFFSYDIACQWFPGFAERMKEMPEELRIHHEVRMHCGVPKLHCQAHKLECQCRYSMNIQLGVGHLDGEGIERLWAILNGCASSTKEMGPGSRRDTLDCHFSFLNWGKYITFRIVLARRLIKARDELKRQSEVHTLFTKCLPVAGLAEKWTAEVTEWEADTSKPSPYIMVVEHETMSQVKERLEEEDRRAPGDRIHETSASSCLWLGLQLEDQHGWQPSPIASGGDRSEKEARGVYIPGAALQVSLETVACEEEIEEEDQTIWLPSDFGTEARAAACYKGLAEKEEELREAECLDALETIRSSQRTLRAFFAALTHAGTTVERQIERSKFAEEKYRRARIALLSLKGSGIWESRLRPLENADVESMAGADFEVDQLLPLGEGHRVISWIWLMEASLGDGSDEDLIQAAHGEWLKSRARVLRWSEEVALLQEEMRRIRVSLEYRAKRWESRRCPWEGCDVAVAEGVTAYADQQAGIQRELSASFTALWRAEAADIPEDDPEWIDVDDEEEIGIPVIMANA</sequence>
<dbReference type="Pfam" id="PF18758">
    <property type="entry name" value="KDZ"/>
    <property type="match status" value="1"/>
</dbReference>
<name>A0A2H3BL52_9AGAR</name>
<evidence type="ECO:0000313" key="3">
    <source>
        <dbReference type="Proteomes" id="UP000218334"/>
    </source>
</evidence>
<accession>A0A2H3BL52</accession>
<evidence type="ECO:0000313" key="2">
    <source>
        <dbReference type="EMBL" id="PBK65277.1"/>
    </source>
</evidence>
<evidence type="ECO:0000259" key="1">
    <source>
        <dbReference type="Pfam" id="PF18803"/>
    </source>
</evidence>
<dbReference type="PANTHER" id="PTHR33104">
    <property type="entry name" value="SI:DKEY-29D5.2"/>
    <property type="match status" value="1"/>
</dbReference>
<protein>
    <recommendedName>
        <fullName evidence="1">CxC2-like cysteine cluster KDZ transposase-associated domain-containing protein</fullName>
    </recommendedName>
</protein>
<proteinExistence type="predicted"/>
<gene>
    <name evidence="2" type="ORF">ARMSODRAFT_978393</name>
</gene>
<reference evidence="3" key="1">
    <citation type="journal article" date="2017" name="Nat. Ecol. Evol.">
        <title>Genome expansion and lineage-specific genetic innovations in the forest pathogenic fungi Armillaria.</title>
        <authorList>
            <person name="Sipos G."/>
            <person name="Prasanna A.N."/>
            <person name="Walter M.C."/>
            <person name="O'Connor E."/>
            <person name="Balint B."/>
            <person name="Krizsan K."/>
            <person name="Kiss B."/>
            <person name="Hess J."/>
            <person name="Varga T."/>
            <person name="Slot J."/>
            <person name="Riley R."/>
            <person name="Boka B."/>
            <person name="Rigling D."/>
            <person name="Barry K."/>
            <person name="Lee J."/>
            <person name="Mihaltcheva S."/>
            <person name="LaButti K."/>
            <person name="Lipzen A."/>
            <person name="Waldron R."/>
            <person name="Moloney N.M."/>
            <person name="Sperisen C."/>
            <person name="Kredics L."/>
            <person name="Vagvoelgyi C."/>
            <person name="Patrignani A."/>
            <person name="Fitzpatrick D."/>
            <person name="Nagy I."/>
            <person name="Doyle S."/>
            <person name="Anderson J.B."/>
            <person name="Grigoriev I.V."/>
            <person name="Gueldener U."/>
            <person name="Muensterkoetter M."/>
            <person name="Nagy L.G."/>
        </authorList>
    </citation>
    <scope>NUCLEOTIDE SEQUENCE [LARGE SCALE GENOMIC DNA]</scope>
    <source>
        <strain evidence="3">28-4</strain>
    </source>
</reference>
<dbReference type="EMBL" id="KZ293446">
    <property type="protein sequence ID" value="PBK65277.1"/>
    <property type="molecule type" value="Genomic_DNA"/>
</dbReference>
<dbReference type="AlphaFoldDB" id="A0A2H3BL52"/>
<keyword evidence="3" id="KW-1185">Reference proteome</keyword>
<dbReference type="STRING" id="1076256.A0A2H3BL52"/>
<dbReference type="InterPro" id="IPR040521">
    <property type="entry name" value="KDZ"/>
</dbReference>
<dbReference type="InterPro" id="IPR041457">
    <property type="entry name" value="CxC2_KDZ-assoc"/>
</dbReference>
<feature type="domain" description="CxC2-like cysteine cluster KDZ transposase-associated" evidence="1">
    <location>
        <begin position="139"/>
        <end position="244"/>
    </location>
</feature>
<dbReference type="Pfam" id="PF18803">
    <property type="entry name" value="CxC2"/>
    <property type="match status" value="1"/>
</dbReference>
<dbReference type="Proteomes" id="UP000218334">
    <property type="component" value="Unassembled WGS sequence"/>
</dbReference>